<protein>
    <submittedName>
        <fullName evidence="1">Uncharacterized protein</fullName>
    </submittedName>
</protein>
<organism evidence="1 2">
    <name type="scientific">Pontibacillus salipaludis</name>
    <dbReference type="NCBI Taxonomy" id="1697394"/>
    <lineage>
        <taxon>Bacteria</taxon>
        <taxon>Bacillati</taxon>
        <taxon>Bacillota</taxon>
        <taxon>Bacilli</taxon>
        <taxon>Bacillales</taxon>
        <taxon>Bacillaceae</taxon>
        <taxon>Pontibacillus</taxon>
    </lineage>
</organism>
<evidence type="ECO:0000313" key="2">
    <source>
        <dbReference type="Proteomes" id="UP000642571"/>
    </source>
</evidence>
<name>A0ABQ1PY08_9BACI</name>
<dbReference type="Proteomes" id="UP000642571">
    <property type="component" value="Unassembled WGS sequence"/>
</dbReference>
<reference evidence="2" key="1">
    <citation type="journal article" date="2019" name="Int. J. Syst. Evol. Microbiol.">
        <title>The Global Catalogue of Microorganisms (GCM) 10K type strain sequencing project: providing services to taxonomists for standard genome sequencing and annotation.</title>
        <authorList>
            <consortium name="The Broad Institute Genomics Platform"/>
            <consortium name="The Broad Institute Genome Sequencing Center for Infectious Disease"/>
            <person name="Wu L."/>
            <person name="Ma J."/>
        </authorList>
    </citation>
    <scope>NUCLEOTIDE SEQUENCE [LARGE SCALE GENOMIC DNA]</scope>
    <source>
        <strain evidence="2">CGMCC 1.15353</strain>
    </source>
</reference>
<sequence>MNGPLTVGALSPHPIYGSFESLYIWQRWVWKLRDSRGQKSLGETPETGFAG</sequence>
<comment type="caution">
    <text evidence="1">The sequence shown here is derived from an EMBL/GenBank/DDBJ whole genome shotgun (WGS) entry which is preliminary data.</text>
</comment>
<dbReference type="EMBL" id="BMIN01000004">
    <property type="protein sequence ID" value="GGD06495.1"/>
    <property type="molecule type" value="Genomic_DNA"/>
</dbReference>
<evidence type="ECO:0000313" key="1">
    <source>
        <dbReference type="EMBL" id="GGD06495.1"/>
    </source>
</evidence>
<gene>
    <name evidence="1" type="ORF">GCM10011389_12550</name>
</gene>
<accession>A0ABQ1PY08</accession>
<proteinExistence type="predicted"/>
<keyword evidence="2" id="KW-1185">Reference proteome</keyword>